<organism evidence="2 3">
    <name type="scientific">Streptomyces caatingaensis</name>
    <dbReference type="NCBI Taxonomy" id="1678637"/>
    <lineage>
        <taxon>Bacteria</taxon>
        <taxon>Bacillati</taxon>
        <taxon>Actinomycetota</taxon>
        <taxon>Actinomycetes</taxon>
        <taxon>Kitasatosporales</taxon>
        <taxon>Streptomycetaceae</taxon>
        <taxon>Streptomyces</taxon>
    </lineage>
</organism>
<dbReference type="Pfam" id="PF07098">
    <property type="entry name" value="DUF1360"/>
    <property type="match status" value="1"/>
</dbReference>
<dbReference type="OrthoDB" id="4722315at2"/>
<protein>
    <recommendedName>
        <fullName evidence="4">Integral membrane protein</fullName>
    </recommendedName>
</protein>
<feature type="transmembrane region" description="Helical" evidence="1">
    <location>
        <begin position="30"/>
        <end position="51"/>
    </location>
</feature>
<reference evidence="3" key="1">
    <citation type="submission" date="2015-07" db="EMBL/GenBank/DDBJ databases">
        <title>Draft genome sequence of Streptomyces sp. CMAA 1322, a bacterium isolated from Caatinga biome, from dry forest semiarid of Brazil.</title>
        <authorList>
            <person name="Santos S.N."/>
            <person name="Gacesa R."/>
            <person name="Taketani R.G."/>
            <person name="Long P.F."/>
            <person name="Melo I.S."/>
        </authorList>
    </citation>
    <scope>NUCLEOTIDE SEQUENCE [LARGE SCALE GENOMIC DNA]</scope>
    <source>
        <strain evidence="3">CMAA 1322</strain>
    </source>
</reference>
<feature type="transmembrane region" description="Helical" evidence="1">
    <location>
        <begin position="121"/>
        <end position="143"/>
    </location>
</feature>
<dbReference type="AlphaFoldDB" id="A0A0K9XLV7"/>
<keyword evidence="3" id="KW-1185">Reference proteome</keyword>
<sequence>MPGPDRPDDHLRQAAEEETEAYTGGGDHPVGAYAGAMGVYAAAIGALAGLARLTRRPLPDPGPWDVVLAAGATHRLARLVAKDPVTSPLRVPFTRLRGTTGPAELDEEVRGRGARKVVGELLTCPFCTGLWIVTGIAAGWVLAPRPTRLATAALTALSAADLLQFQRVRMQQAVGE</sequence>
<accession>A0A0K9XLV7</accession>
<evidence type="ECO:0008006" key="4">
    <source>
        <dbReference type="Google" id="ProtNLM"/>
    </source>
</evidence>
<evidence type="ECO:0000313" key="3">
    <source>
        <dbReference type="Proteomes" id="UP000037288"/>
    </source>
</evidence>
<dbReference type="Proteomes" id="UP000037288">
    <property type="component" value="Unassembled WGS sequence"/>
</dbReference>
<keyword evidence="1" id="KW-0472">Membrane</keyword>
<evidence type="ECO:0000256" key="1">
    <source>
        <dbReference type="SAM" id="Phobius"/>
    </source>
</evidence>
<dbReference type="InterPro" id="IPR010773">
    <property type="entry name" value="Mycophage_PG1_Gp7"/>
</dbReference>
<keyword evidence="1" id="KW-0812">Transmembrane</keyword>
<dbReference type="EMBL" id="LFXA01000002">
    <property type="protein sequence ID" value="KNB54076.1"/>
    <property type="molecule type" value="Genomic_DNA"/>
</dbReference>
<name>A0A0K9XLV7_9ACTN</name>
<comment type="caution">
    <text evidence="2">The sequence shown here is derived from an EMBL/GenBank/DDBJ whole genome shotgun (WGS) entry which is preliminary data.</text>
</comment>
<dbReference type="RefSeq" id="WP_049714818.1">
    <property type="nucleotide sequence ID" value="NZ_LFXA01000002.1"/>
</dbReference>
<gene>
    <name evidence="2" type="ORF">AC230_05955</name>
</gene>
<proteinExistence type="predicted"/>
<dbReference type="PATRIC" id="fig|1678637.3.peg.1290"/>
<keyword evidence="1" id="KW-1133">Transmembrane helix</keyword>
<evidence type="ECO:0000313" key="2">
    <source>
        <dbReference type="EMBL" id="KNB54076.1"/>
    </source>
</evidence>
<dbReference type="STRING" id="1678637.AC230_05955"/>